<dbReference type="GO" id="GO:0016887">
    <property type="term" value="F:ATP hydrolysis activity"/>
    <property type="evidence" value="ECO:0007669"/>
    <property type="project" value="InterPro"/>
</dbReference>
<dbReference type="GO" id="GO:0005524">
    <property type="term" value="F:ATP binding"/>
    <property type="evidence" value="ECO:0007669"/>
    <property type="project" value="InterPro"/>
</dbReference>
<evidence type="ECO:0000259" key="1">
    <source>
        <dbReference type="Pfam" id="PF00005"/>
    </source>
</evidence>
<name>A0A9X6KI98_BACTU</name>
<reference evidence="2 3" key="1">
    <citation type="submission" date="2016-10" db="EMBL/GenBank/DDBJ databases">
        <title>Comparative genomics of Bacillus thuringiensis reveals a path to pathogens against multiple invertebrate hosts.</title>
        <authorList>
            <person name="Zheng J."/>
            <person name="Gao Q."/>
            <person name="Liu H."/>
            <person name="Peng D."/>
            <person name="Ruan L."/>
            <person name="Sun M."/>
        </authorList>
    </citation>
    <scope>NUCLEOTIDE SEQUENCE [LARGE SCALE GENOMIC DNA]</scope>
    <source>
        <strain evidence="2">I13</strain>
    </source>
</reference>
<proteinExistence type="predicted"/>
<dbReference type="EMBL" id="NFEN01000251">
    <property type="protein sequence ID" value="OUA13344.1"/>
    <property type="molecule type" value="Genomic_DNA"/>
</dbReference>
<dbReference type="SUPFAM" id="SSF52540">
    <property type="entry name" value="P-loop containing nucleoside triphosphate hydrolases"/>
    <property type="match status" value="1"/>
</dbReference>
<dbReference type="Pfam" id="PF00005">
    <property type="entry name" value="ABC_tran"/>
    <property type="match status" value="1"/>
</dbReference>
<accession>A0A9X6KI98</accession>
<dbReference type="Proteomes" id="UP000195077">
    <property type="component" value="Unassembled WGS sequence"/>
</dbReference>
<evidence type="ECO:0000313" key="3">
    <source>
        <dbReference type="Proteomes" id="UP000195077"/>
    </source>
</evidence>
<organism evidence="2 3">
    <name type="scientific">Bacillus thuringiensis</name>
    <dbReference type="NCBI Taxonomy" id="1428"/>
    <lineage>
        <taxon>Bacteria</taxon>
        <taxon>Bacillati</taxon>
        <taxon>Bacillota</taxon>
        <taxon>Bacilli</taxon>
        <taxon>Bacillales</taxon>
        <taxon>Bacillaceae</taxon>
        <taxon>Bacillus</taxon>
        <taxon>Bacillus cereus group</taxon>
    </lineage>
</organism>
<dbReference type="Gene3D" id="3.40.50.300">
    <property type="entry name" value="P-loop containing nucleotide triphosphate hydrolases"/>
    <property type="match status" value="1"/>
</dbReference>
<sequence>MNKHESIVITGKSGSGESPLVDLLLKILDPDNGDILIDRQNVKQ</sequence>
<comment type="caution">
    <text evidence="2">The sequence shown here is derived from an EMBL/GenBank/DDBJ whole genome shotgun (WGS) entry which is preliminary data.</text>
</comment>
<protein>
    <recommendedName>
        <fullName evidence="1">ABC transporter domain-containing protein</fullName>
    </recommendedName>
</protein>
<dbReference type="AlphaFoldDB" id="A0A9X6KI98"/>
<dbReference type="InterPro" id="IPR003439">
    <property type="entry name" value="ABC_transporter-like_ATP-bd"/>
</dbReference>
<feature type="domain" description="ABC transporter" evidence="1">
    <location>
        <begin position="2"/>
        <end position="44"/>
    </location>
</feature>
<gene>
    <name evidence="2" type="ORF">BK775_37060</name>
</gene>
<evidence type="ECO:0000313" key="2">
    <source>
        <dbReference type="EMBL" id="OUA13344.1"/>
    </source>
</evidence>
<dbReference type="InterPro" id="IPR027417">
    <property type="entry name" value="P-loop_NTPase"/>
</dbReference>